<accession>A0A1B6DQM9</accession>
<dbReference type="InterPro" id="IPR001810">
    <property type="entry name" value="F-box_dom"/>
</dbReference>
<dbReference type="PROSITE" id="PS50181">
    <property type="entry name" value="FBOX"/>
    <property type="match status" value="1"/>
</dbReference>
<feature type="domain" description="F-box" evidence="1">
    <location>
        <begin position="12"/>
        <end position="58"/>
    </location>
</feature>
<dbReference type="AlphaFoldDB" id="A0A1B6DQM9"/>
<dbReference type="SMART" id="SM00256">
    <property type="entry name" value="FBOX"/>
    <property type="match status" value="1"/>
</dbReference>
<dbReference type="InterPro" id="IPR036047">
    <property type="entry name" value="F-box-like_dom_sf"/>
</dbReference>
<sequence length="500" mass="59307">MDTLKEMPIFPSIQFSTLPLELIEHITSYLSINDLLSCSLVSVGWREALNHDIIWLKRCRGGYEWKCYGNHLKNLKSHVEPIFELPQTSEQSLDPLCVWRVYFMTQKYFKMNMQRSRYKKYFVNGHFNTDMALYYDAENVVVIQAELNKFEIWNTEGLPFCHDVICGAFVTTDQHLYANDNYVVILQNNLLQVYEQCGRKYELIHRKLFNQSNIFSLNIPLNADLTQWYFEVFNTSLNNQKIHNVTKHVFFDNIFIGFSQETDLKNCVFHVWDFEKGIKLKEQTFIKSSNIFIDIQFYKSDLLYIVFETSDSNLKKETIVSCYDVSSLNYTSLIVHIDCSLLDRYFYFNSKFMVTLHSNCINVWNFSKNTMNKFEDTTTKPFPFTFIIFEKRLIYAGNGECSNHLKFLDLETLEIHKTIVFRFPIYRLMFAKPNLLLVKSNTRGTQEYEVTIWNLIDNLMDCNRDCVIHTFKFEEQFSGTLKFSKLISIQPNQFSIVHFW</sequence>
<evidence type="ECO:0000313" key="2">
    <source>
        <dbReference type="EMBL" id="JAS27982.1"/>
    </source>
</evidence>
<dbReference type="EMBL" id="GEDC01009316">
    <property type="protein sequence ID" value="JAS27982.1"/>
    <property type="molecule type" value="Transcribed_RNA"/>
</dbReference>
<organism evidence="2">
    <name type="scientific">Clastoptera arizonana</name>
    <name type="common">Arizona spittle bug</name>
    <dbReference type="NCBI Taxonomy" id="38151"/>
    <lineage>
        <taxon>Eukaryota</taxon>
        <taxon>Metazoa</taxon>
        <taxon>Ecdysozoa</taxon>
        <taxon>Arthropoda</taxon>
        <taxon>Hexapoda</taxon>
        <taxon>Insecta</taxon>
        <taxon>Pterygota</taxon>
        <taxon>Neoptera</taxon>
        <taxon>Paraneoptera</taxon>
        <taxon>Hemiptera</taxon>
        <taxon>Auchenorrhyncha</taxon>
        <taxon>Cercopoidea</taxon>
        <taxon>Clastopteridae</taxon>
        <taxon>Clastoptera</taxon>
    </lineage>
</organism>
<proteinExistence type="predicted"/>
<gene>
    <name evidence="2" type="ORF">g.14496</name>
</gene>
<name>A0A1B6DQM9_9HEMI</name>
<dbReference type="Pfam" id="PF12937">
    <property type="entry name" value="F-box-like"/>
    <property type="match status" value="1"/>
</dbReference>
<evidence type="ECO:0000259" key="1">
    <source>
        <dbReference type="PROSITE" id="PS50181"/>
    </source>
</evidence>
<dbReference type="InterPro" id="IPR036322">
    <property type="entry name" value="WD40_repeat_dom_sf"/>
</dbReference>
<dbReference type="SUPFAM" id="SSF50978">
    <property type="entry name" value="WD40 repeat-like"/>
    <property type="match status" value="1"/>
</dbReference>
<dbReference type="SUPFAM" id="SSF81383">
    <property type="entry name" value="F-box domain"/>
    <property type="match status" value="1"/>
</dbReference>
<reference evidence="2" key="1">
    <citation type="submission" date="2015-12" db="EMBL/GenBank/DDBJ databases">
        <title>De novo transcriptome assembly of four potential Pierce s Disease insect vectors from Arizona vineyards.</title>
        <authorList>
            <person name="Tassone E.E."/>
        </authorList>
    </citation>
    <scope>NUCLEOTIDE SEQUENCE</scope>
</reference>
<dbReference type="Gene3D" id="1.20.1280.50">
    <property type="match status" value="1"/>
</dbReference>
<protein>
    <recommendedName>
        <fullName evidence="1">F-box domain-containing protein</fullName>
    </recommendedName>
</protein>